<dbReference type="InterPro" id="IPR050211">
    <property type="entry name" value="FOX_domain-containing"/>
</dbReference>
<dbReference type="AlphaFoldDB" id="A0A0B6VNI2"/>
<feature type="region of interest" description="Disordered" evidence="4">
    <location>
        <begin position="195"/>
        <end position="218"/>
    </location>
</feature>
<dbReference type="PANTHER" id="PTHR11829:SF142">
    <property type="entry name" value="FORK-HEAD DOMAIN-CONTAINING PROTEIN"/>
    <property type="match status" value="1"/>
</dbReference>
<evidence type="ECO:0000256" key="3">
    <source>
        <dbReference type="PROSITE-ProRule" id="PRU00089"/>
    </source>
</evidence>
<sequence length="218" mass="24662">MHSFSIDYLTRKEADDGNRSPARSLNSFGESNSPKDCGNISERSADGDQEPTYGSSKPPLSYIALISMAILDSADKQTLLGDIYQFIMDKFPYYNNKGKAWRNSIRHNLSLNECFIKSGRAENGRGNFWSIHPACIEDFSKGDFRRRKARRRARNSGLLDISEMPLSYRCNLGYVLMTPSVVPFSPVKQSSSEVTTYSHPETPFPSIYQQSPESFNSW</sequence>
<gene>
    <name evidence="6" type="primary">LgiFoxQ2a</name>
</gene>
<feature type="compositionally biased region" description="Basic and acidic residues" evidence="4">
    <location>
        <begin position="9"/>
        <end position="18"/>
    </location>
</feature>
<dbReference type="InterPro" id="IPR036388">
    <property type="entry name" value="WH-like_DNA-bd_sf"/>
</dbReference>
<feature type="region of interest" description="Disordered" evidence="4">
    <location>
        <begin position="1"/>
        <end position="55"/>
    </location>
</feature>
<organism evidence="6">
    <name type="scientific">Lottia gigantea</name>
    <name type="common">Giant owl limpet</name>
    <dbReference type="NCBI Taxonomy" id="225164"/>
    <lineage>
        <taxon>Eukaryota</taxon>
        <taxon>Metazoa</taxon>
        <taxon>Spiralia</taxon>
        <taxon>Lophotrochozoa</taxon>
        <taxon>Mollusca</taxon>
        <taxon>Gastropoda</taxon>
        <taxon>Patellogastropoda</taxon>
        <taxon>Lottioidea</taxon>
        <taxon>Lottiidae</taxon>
        <taxon>Lottia</taxon>
    </lineage>
</organism>
<feature type="compositionally biased region" description="Polar residues" evidence="4">
    <location>
        <begin position="207"/>
        <end position="218"/>
    </location>
</feature>
<dbReference type="PROSITE" id="PS00657">
    <property type="entry name" value="FORK_HEAD_1"/>
    <property type="match status" value="1"/>
</dbReference>
<feature type="non-terminal residue" evidence="6">
    <location>
        <position position="1"/>
    </location>
</feature>
<feature type="domain" description="Fork-head" evidence="5">
    <location>
        <begin position="57"/>
        <end position="149"/>
    </location>
</feature>
<evidence type="ECO:0000256" key="4">
    <source>
        <dbReference type="SAM" id="MobiDB-lite"/>
    </source>
</evidence>
<dbReference type="InterPro" id="IPR001766">
    <property type="entry name" value="Fork_head_dom"/>
</dbReference>
<dbReference type="GO" id="GO:0009653">
    <property type="term" value="P:anatomical structure morphogenesis"/>
    <property type="evidence" value="ECO:0007669"/>
    <property type="project" value="TreeGrafter"/>
</dbReference>
<keyword evidence="2 3" id="KW-0539">Nucleus</keyword>
<comment type="subcellular location">
    <subcellularLocation>
        <location evidence="3">Nucleus</location>
    </subcellularLocation>
</comment>
<feature type="DNA-binding region" description="Fork-head" evidence="3">
    <location>
        <begin position="57"/>
        <end position="149"/>
    </location>
</feature>
<dbReference type="CDD" id="cd20035">
    <property type="entry name" value="FH_FOXQ2-like"/>
    <property type="match status" value="1"/>
</dbReference>
<evidence type="ECO:0000259" key="5">
    <source>
        <dbReference type="PROSITE" id="PS50039"/>
    </source>
</evidence>
<dbReference type="GO" id="GO:0030154">
    <property type="term" value="P:cell differentiation"/>
    <property type="evidence" value="ECO:0007669"/>
    <property type="project" value="TreeGrafter"/>
</dbReference>
<accession>A0A0B6VNI2</accession>
<dbReference type="GO" id="GO:0005634">
    <property type="term" value="C:nucleus"/>
    <property type="evidence" value="ECO:0007669"/>
    <property type="project" value="UniProtKB-SubCell"/>
</dbReference>
<protein>
    <submittedName>
        <fullName evidence="6">Forkhead box Q2a protein</fullName>
    </submittedName>
</protein>
<dbReference type="Pfam" id="PF00250">
    <property type="entry name" value="Forkhead"/>
    <property type="match status" value="1"/>
</dbReference>
<proteinExistence type="predicted"/>
<dbReference type="InterPro" id="IPR036390">
    <property type="entry name" value="WH_DNA-bd_sf"/>
</dbReference>
<name>A0A0B6VNI2_LOTGI</name>
<evidence type="ECO:0000256" key="1">
    <source>
        <dbReference type="ARBA" id="ARBA00023125"/>
    </source>
</evidence>
<dbReference type="PANTHER" id="PTHR11829">
    <property type="entry name" value="FORKHEAD BOX PROTEIN"/>
    <property type="match status" value="1"/>
</dbReference>
<dbReference type="PRINTS" id="PR00053">
    <property type="entry name" value="FORKHEAD"/>
</dbReference>
<dbReference type="GO" id="GO:0000978">
    <property type="term" value="F:RNA polymerase II cis-regulatory region sequence-specific DNA binding"/>
    <property type="evidence" value="ECO:0007669"/>
    <property type="project" value="TreeGrafter"/>
</dbReference>
<dbReference type="PROSITE" id="PS50039">
    <property type="entry name" value="FORK_HEAD_3"/>
    <property type="match status" value="1"/>
</dbReference>
<feature type="compositionally biased region" description="Polar residues" evidence="4">
    <location>
        <begin position="21"/>
        <end position="34"/>
    </location>
</feature>
<dbReference type="InterPro" id="IPR047519">
    <property type="entry name" value="FH_FOXQ2-like"/>
</dbReference>
<evidence type="ECO:0000256" key="2">
    <source>
        <dbReference type="ARBA" id="ARBA00023242"/>
    </source>
</evidence>
<keyword evidence="1 3" id="KW-0238">DNA-binding</keyword>
<dbReference type="SUPFAM" id="SSF46785">
    <property type="entry name" value="Winged helix' DNA-binding domain"/>
    <property type="match status" value="1"/>
</dbReference>
<dbReference type="FunFam" id="1.10.10.10:FF:000135">
    <property type="entry name" value="forkhead box protein G1"/>
    <property type="match status" value="1"/>
</dbReference>
<dbReference type="EMBL" id="AB823999">
    <property type="protein sequence ID" value="BAQ19227.1"/>
    <property type="molecule type" value="Genomic_DNA"/>
</dbReference>
<reference evidence="6" key="1">
    <citation type="submission" date="2013-06" db="EMBL/GenBank/DDBJ databases">
        <title>Nodal signalling determines biradial asymmetry in Hydra.</title>
        <authorList>
            <person name="Watanabe H."/>
            <person name="Schmidt H."/>
            <person name="Kuhn A."/>
            <person name="Oezbek S."/>
            <person name="Hobmayer B."/>
            <person name="Holstein T.W."/>
        </authorList>
    </citation>
    <scope>NUCLEOTIDE SEQUENCE</scope>
</reference>
<dbReference type="InterPro" id="IPR030456">
    <property type="entry name" value="TF_fork_head_CS_2"/>
</dbReference>
<dbReference type="InterPro" id="IPR018122">
    <property type="entry name" value="TF_fork_head_CS_1"/>
</dbReference>
<dbReference type="SMART" id="SM00339">
    <property type="entry name" value="FH"/>
    <property type="match status" value="1"/>
</dbReference>
<dbReference type="PROSITE" id="PS00658">
    <property type="entry name" value="FORK_HEAD_2"/>
    <property type="match status" value="1"/>
</dbReference>
<dbReference type="GO" id="GO:0000981">
    <property type="term" value="F:DNA-binding transcription factor activity, RNA polymerase II-specific"/>
    <property type="evidence" value="ECO:0007669"/>
    <property type="project" value="TreeGrafter"/>
</dbReference>
<dbReference type="Gene3D" id="1.10.10.10">
    <property type="entry name" value="Winged helix-like DNA-binding domain superfamily/Winged helix DNA-binding domain"/>
    <property type="match status" value="1"/>
</dbReference>
<evidence type="ECO:0000313" key="6">
    <source>
        <dbReference type="EMBL" id="BAQ19227.1"/>
    </source>
</evidence>